<evidence type="ECO:0000313" key="3">
    <source>
        <dbReference type="Proteomes" id="UP000267798"/>
    </source>
</evidence>
<comment type="caution">
    <text evidence="2">The sequence shown here is derived from an EMBL/GenBank/DDBJ whole genome shotgun (WGS) entry which is preliminary data.</text>
</comment>
<sequence>MNLFAAEINGWDSWGKLYQSIPAFEPLIKCIFAKEKLQFTKIEHCTPGTNAVFKVGDYVIKIFAPKESDIDSTTDFETESFAIYRAITLGVSVPKLVTSGYIQDNYRFSYMIMDYVNGTEINRLNKNLTFEEKITIGQRLRLITDALNTPCRFFNGIDVIHDKDRQKKWGKYTEHFRNERLNYIHSHDFGEKVFVHGDMNGDNLLLTHDQKLYIIDFADAVLAPVIYEHALIACELFQFDKAFMTGYFGNYNIDEITELVFNGLLIHDFGGDIIEQHVGQLSEFDSLSQLRERLYWSIKYNQTNP</sequence>
<proteinExistence type="predicted"/>
<dbReference type="Pfam" id="PF01636">
    <property type="entry name" value="APH"/>
    <property type="match status" value="1"/>
</dbReference>
<dbReference type="InterPro" id="IPR002575">
    <property type="entry name" value="Aminoglycoside_PTrfase"/>
</dbReference>
<dbReference type="PANTHER" id="PTHR21310:SF15">
    <property type="entry name" value="AMINOGLYCOSIDE PHOSPHOTRANSFERASE DOMAIN-CONTAINING PROTEIN"/>
    <property type="match status" value="1"/>
</dbReference>
<gene>
    <name evidence="2" type="ORF">D3P09_21430</name>
</gene>
<evidence type="ECO:0000259" key="1">
    <source>
        <dbReference type="Pfam" id="PF01636"/>
    </source>
</evidence>
<dbReference type="InterPro" id="IPR011009">
    <property type="entry name" value="Kinase-like_dom_sf"/>
</dbReference>
<dbReference type="Proteomes" id="UP000267798">
    <property type="component" value="Unassembled WGS sequence"/>
</dbReference>
<keyword evidence="3" id="KW-1185">Reference proteome</keyword>
<protein>
    <submittedName>
        <fullName evidence="2">Aminoglycoside phosphotransferase family protein</fullName>
    </submittedName>
</protein>
<evidence type="ECO:0000313" key="2">
    <source>
        <dbReference type="EMBL" id="RJX37546.1"/>
    </source>
</evidence>
<dbReference type="GO" id="GO:0016740">
    <property type="term" value="F:transferase activity"/>
    <property type="evidence" value="ECO:0007669"/>
    <property type="project" value="UniProtKB-KW"/>
</dbReference>
<dbReference type="InterPro" id="IPR051678">
    <property type="entry name" value="AGP_Transferase"/>
</dbReference>
<name>A0A3A6PCY3_9BACL</name>
<dbReference type="OrthoDB" id="2932541at2"/>
<dbReference type="AlphaFoldDB" id="A0A3A6PCY3"/>
<feature type="domain" description="Aminoglycoside phosphotransferase" evidence="1">
    <location>
        <begin position="52"/>
        <end position="247"/>
    </location>
</feature>
<dbReference type="Gene3D" id="1.10.510.10">
    <property type="entry name" value="Transferase(Phosphotransferase) domain 1"/>
    <property type="match status" value="1"/>
</dbReference>
<reference evidence="2 3" key="1">
    <citation type="submission" date="2018-09" db="EMBL/GenBank/DDBJ databases">
        <title>Paenibacillus aracenensis nov. sp. isolated from a cave in southern Spain.</title>
        <authorList>
            <person name="Jurado V."/>
            <person name="Gutierrez-Patricio S."/>
            <person name="Gonzalez-Pimentel J.L."/>
            <person name="Miller A.Z."/>
            <person name="Laiz L."/>
            <person name="Saiz-Jimenez C."/>
        </authorList>
    </citation>
    <scope>NUCLEOTIDE SEQUENCE [LARGE SCALE GENOMIC DNA]</scope>
    <source>
        <strain evidence="2 3">JCM 19203</strain>
    </source>
</reference>
<dbReference type="PANTHER" id="PTHR21310">
    <property type="entry name" value="AMINOGLYCOSIDE PHOSPHOTRANSFERASE-RELATED-RELATED"/>
    <property type="match status" value="1"/>
</dbReference>
<dbReference type="RefSeq" id="WP_120113471.1">
    <property type="nucleotide sequence ID" value="NZ_QXQB01000005.1"/>
</dbReference>
<dbReference type="EMBL" id="QXQB01000005">
    <property type="protein sequence ID" value="RJX37546.1"/>
    <property type="molecule type" value="Genomic_DNA"/>
</dbReference>
<organism evidence="2 3">
    <name type="scientific">Paenibacillus pinisoli</name>
    <dbReference type="NCBI Taxonomy" id="1276110"/>
    <lineage>
        <taxon>Bacteria</taxon>
        <taxon>Bacillati</taxon>
        <taxon>Bacillota</taxon>
        <taxon>Bacilli</taxon>
        <taxon>Bacillales</taxon>
        <taxon>Paenibacillaceae</taxon>
        <taxon>Paenibacillus</taxon>
    </lineage>
</organism>
<keyword evidence="2" id="KW-0808">Transferase</keyword>
<dbReference type="SUPFAM" id="SSF56112">
    <property type="entry name" value="Protein kinase-like (PK-like)"/>
    <property type="match status" value="1"/>
</dbReference>
<accession>A0A3A6PCY3</accession>